<feature type="transmembrane region" description="Helical" evidence="9">
    <location>
        <begin position="248"/>
        <end position="269"/>
    </location>
</feature>
<organism evidence="11 12">
    <name type="scientific">Xylanimonas protaetiae</name>
    <dbReference type="NCBI Taxonomy" id="2509457"/>
    <lineage>
        <taxon>Bacteria</taxon>
        <taxon>Bacillati</taxon>
        <taxon>Actinomycetota</taxon>
        <taxon>Actinomycetes</taxon>
        <taxon>Micrococcales</taxon>
        <taxon>Promicromonosporaceae</taxon>
        <taxon>Xylanimonas</taxon>
    </lineage>
</organism>
<keyword evidence="12" id="KW-1185">Reference proteome</keyword>
<evidence type="ECO:0000256" key="1">
    <source>
        <dbReference type="ARBA" id="ARBA00004651"/>
    </source>
</evidence>
<protein>
    <submittedName>
        <fullName evidence="11">ABC transporter permease subunit</fullName>
    </submittedName>
</protein>
<feature type="transmembrane region" description="Helical" evidence="9">
    <location>
        <begin position="116"/>
        <end position="141"/>
    </location>
</feature>
<dbReference type="InterPro" id="IPR050901">
    <property type="entry name" value="BP-dep_ABC_trans_perm"/>
</dbReference>
<dbReference type="Proteomes" id="UP000292118">
    <property type="component" value="Chromosome"/>
</dbReference>
<feature type="domain" description="ABC transmembrane type-1" evidence="10">
    <location>
        <begin position="79"/>
        <end position="270"/>
    </location>
</feature>
<comment type="similarity">
    <text evidence="2">Belongs to the binding-protein-dependent transport system permease family. MalFG subfamily.</text>
</comment>
<evidence type="ECO:0000256" key="6">
    <source>
        <dbReference type="ARBA" id="ARBA00022692"/>
    </source>
</evidence>
<dbReference type="KEGG" id="xya:ET471_09620"/>
<feature type="transmembrane region" description="Helical" evidence="9">
    <location>
        <begin position="147"/>
        <end position="170"/>
    </location>
</feature>
<evidence type="ECO:0000256" key="9">
    <source>
        <dbReference type="RuleBase" id="RU363032"/>
    </source>
</evidence>
<keyword evidence="6 9" id="KW-0812">Transmembrane</keyword>
<dbReference type="Gene3D" id="1.10.3720.10">
    <property type="entry name" value="MetI-like"/>
    <property type="match status" value="1"/>
</dbReference>
<accession>A0A4P6F7J0</accession>
<keyword evidence="5" id="KW-0762">Sugar transport</keyword>
<evidence type="ECO:0000256" key="4">
    <source>
        <dbReference type="ARBA" id="ARBA00022475"/>
    </source>
</evidence>
<gene>
    <name evidence="11" type="ORF">ET471_09620</name>
</gene>
<dbReference type="Pfam" id="PF00528">
    <property type="entry name" value="BPD_transp_1"/>
    <property type="match status" value="1"/>
</dbReference>
<dbReference type="SUPFAM" id="SSF161098">
    <property type="entry name" value="MetI-like"/>
    <property type="match status" value="1"/>
</dbReference>
<dbReference type="GO" id="GO:0015423">
    <property type="term" value="F:ABC-type maltose transporter activity"/>
    <property type="evidence" value="ECO:0007669"/>
    <property type="project" value="TreeGrafter"/>
</dbReference>
<keyword evidence="8 9" id="KW-0472">Membrane</keyword>
<dbReference type="PANTHER" id="PTHR32243">
    <property type="entry name" value="MALTOSE TRANSPORT SYSTEM PERMEASE-RELATED"/>
    <property type="match status" value="1"/>
</dbReference>
<keyword evidence="4" id="KW-1003">Cell membrane</keyword>
<dbReference type="EMBL" id="CP035493">
    <property type="protein sequence ID" value="QAY70259.1"/>
    <property type="molecule type" value="Genomic_DNA"/>
</dbReference>
<sequence length="285" mass="31627">MAGIDVAKSRRNQRINTAVIVVILCSVSIAVLWPIVHVIAAAFTPGRSIASMPVVPFSQGFTLDHFHHLFTSTNYLVWFRNTFVIATATTAGTLVLASLGAYVFSRFTFTFKKSFMMSMLVLNVFPSFVGMVAIFVILLRIGGLDTLWGLVLVYLAGNLPFTTWMVKSYMDNVPRELDEAARIDGATSFRIWARIVVPVCKPILVFLGVTSFVMPWMDFIFPRMVLRSPQNQTIALGLFSFVTDRNNFFTYFAAGSILVAIPFIMFFVLTQKMLVSSLAGAAVKG</sequence>
<dbReference type="InterPro" id="IPR035906">
    <property type="entry name" value="MetI-like_sf"/>
</dbReference>
<evidence type="ECO:0000313" key="12">
    <source>
        <dbReference type="Proteomes" id="UP000292118"/>
    </source>
</evidence>
<dbReference type="GO" id="GO:0042956">
    <property type="term" value="P:maltodextrin transmembrane transport"/>
    <property type="evidence" value="ECO:0007669"/>
    <property type="project" value="TreeGrafter"/>
</dbReference>
<name>A0A4P6F7J0_9MICO</name>
<feature type="transmembrane region" description="Helical" evidence="9">
    <location>
        <begin position="18"/>
        <end position="43"/>
    </location>
</feature>
<dbReference type="RefSeq" id="WP_129187847.1">
    <property type="nucleotide sequence ID" value="NZ_CP035493.1"/>
</dbReference>
<keyword evidence="7 9" id="KW-1133">Transmembrane helix</keyword>
<dbReference type="PANTHER" id="PTHR32243:SF50">
    <property type="entry name" value="MALTOSE_MALTODEXTRIN TRANSPORT SYSTEM PERMEASE PROTEIN MALG"/>
    <property type="match status" value="1"/>
</dbReference>
<proteinExistence type="inferred from homology"/>
<dbReference type="OrthoDB" id="9794684at2"/>
<evidence type="ECO:0000313" key="11">
    <source>
        <dbReference type="EMBL" id="QAY70259.1"/>
    </source>
</evidence>
<evidence type="ECO:0000256" key="2">
    <source>
        <dbReference type="ARBA" id="ARBA00009047"/>
    </source>
</evidence>
<evidence type="ECO:0000256" key="3">
    <source>
        <dbReference type="ARBA" id="ARBA00022448"/>
    </source>
</evidence>
<reference evidence="11 12" key="1">
    <citation type="submission" date="2019-01" db="EMBL/GenBank/DDBJ databases">
        <title>Genome sequencing of strain FW10M-9.</title>
        <authorList>
            <person name="Heo J."/>
            <person name="Kim S.-J."/>
            <person name="Kim J.-S."/>
            <person name="Hong S.-B."/>
            <person name="Kwon S.-W."/>
        </authorList>
    </citation>
    <scope>NUCLEOTIDE SEQUENCE [LARGE SCALE GENOMIC DNA]</scope>
    <source>
        <strain evidence="11 12">FW10M-9</strain>
    </source>
</reference>
<dbReference type="CDD" id="cd06261">
    <property type="entry name" value="TM_PBP2"/>
    <property type="match status" value="1"/>
</dbReference>
<dbReference type="AlphaFoldDB" id="A0A4P6F7J0"/>
<dbReference type="PROSITE" id="PS50928">
    <property type="entry name" value="ABC_TM1"/>
    <property type="match status" value="1"/>
</dbReference>
<evidence type="ECO:0000256" key="7">
    <source>
        <dbReference type="ARBA" id="ARBA00022989"/>
    </source>
</evidence>
<keyword evidence="3 9" id="KW-0813">Transport</keyword>
<dbReference type="GO" id="GO:0005886">
    <property type="term" value="C:plasma membrane"/>
    <property type="evidence" value="ECO:0007669"/>
    <property type="project" value="UniProtKB-SubCell"/>
</dbReference>
<evidence type="ECO:0000259" key="10">
    <source>
        <dbReference type="PROSITE" id="PS50928"/>
    </source>
</evidence>
<evidence type="ECO:0000256" key="5">
    <source>
        <dbReference type="ARBA" id="ARBA00022597"/>
    </source>
</evidence>
<feature type="transmembrane region" description="Helical" evidence="9">
    <location>
        <begin position="83"/>
        <end position="104"/>
    </location>
</feature>
<comment type="subcellular location">
    <subcellularLocation>
        <location evidence="1 9">Cell membrane</location>
        <topology evidence="1 9">Multi-pass membrane protein</topology>
    </subcellularLocation>
</comment>
<dbReference type="InterPro" id="IPR000515">
    <property type="entry name" value="MetI-like"/>
</dbReference>
<feature type="transmembrane region" description="Helical" evidence="9">
    <location>
        <begin position="191"/>
        <end position="217"/>
    </location>
</feature>
<evidence type="ECO:0000256" key="8">
    <source>
        <dbReference type="ARBA" id="ARBA00023136"/>
    </source>
</evidence>